<keyword evidence="4" id="KW-0769">Symport</keyword>
<evidence type="ECO:0000256" key="4">
    <source>
        <dbReference type="ARBA" id="ARBA00022847"/>
    </source>
</evidence>
<keyword evidence="5" id="KW-0812">Transmembrane</keyword>
<evidence type="ECO:0000256" key="5">
    <source>
        <dbReference type="SAM" id="Phobius"/>
    </source>
</evidence>
<evidence type="ECO:0000313" key="6">
    <source>
        <dbReference type="EMBL" id="KEQ15353.1"/>
    </source>
</evidence>
<gene>
    <name evidence="6" type="ORF">GZ77_01485</name>
</gene>
<dbReference type="GO" id="GO:0015293">
    <property type="term" value="F:symporter activity"/>
    <property type="evidence" value="ECO:0007669"/>
    <property type="project" value="UniProtKB-KW"/>
</dbReference>
<organism evidence="6 7">
    <name type="scientific">Endozoicomonas montiporae</name>
    <dbReference type="NCBI Taxonomy" id="1027273"/>
    <lineage>
        <taxon>Bacteria</taxon>
        <taxon>Pseudomonadati</taxon>
        <taxon>Pseudomonadota</taxon>
        <taxon>Gammaproteobacteria</taxon>
        <taxon>Oceanospirillales</taxon>
        <taxon>Endozoicomonadaceae</taxon>
        <taxon>Endozoicomonas</taxon>
    </lineage>
</organism>
<feature type="transmembrane region" description="Helical" evidence="5">
    <location>
        <begin position="30"/>
        <end position="48"/>
    </location>
</feature>
<evidence type="ECO:0000256" key="2">
    <source>
        <dbReference type="ARBA" id="ARBA00022448"/>
    </source>
</evidence>
<reference evidence="6 7" key="1">
    <citation type="submission" date="2014-06" db="EMBL/GenBank/DDBJ databases">
        <title>Whole Genome Sequences of Three Symbiotic Endozoicomonas Bacteria.</title>
        <authorList>
            <person name="Neave M.J."/>
            <person name="Apprill A."/>
            <person name="Voolstra C.R."/>
        </authorList>
    </citation>
    <scope>NUCLEOTIDE SEQUENCE [LARGE SCALE GENOMIC DNA]</scope>
    <source>
        <strain evidence="6 7">LMG 24815</strain>
    </source>
</reference>
<keyword evidence="2" id="KW-0813">Transport</keyword>
<keyword evidence="3" id="KW-1003">Cell membrane</keyword>
<dbReference type="InterPro" id="IPR051084">
    <property type="entry name" value="H+-coupled_symporters"/>
</dbReference>
<proteinExistence type="predicted"/>
<evidence type="ECO:0000256" key="3">
    <source>
        <dbReference type="ARBA" id="ARBA00022475"/>
    </source>
</evidence>
<comment type="caution">
    <text evidence="6">The sequence shown here is derived from an EMBL/GenBank/DDBJ whole genome shotgun (WGS) entry which is preliminary data.</text>
</comment>
<dbReference type="PANTHER" id="PTHR43528">
    <property type="entry name" value="ALPHA-KETOGLUTARATE PERMEASE"/>
    <property type="match status" value="1"/>
</dbReference>
<accession>A0A081NA80</accession>
<evidence type="ECO:0008006" key="8">
    <source>
        <dbReference type="Google" id="ProtNLM"/>
    </source>
</evidence>
<keyword evidence="5" id="KW-0472">Membrane</keyword>
<evidence type="ECO:0000256" key="1">
    <source>
        <dbReference type="ARBA" id="ARBA00004651"/>
    </source>
</evidence>
<sequence length="101" mass="10416">MWGSVEGIAILLVVSSFPVAVRFTGLACSYNICATLFAGMGTMIGLWLIRVTGDLASPGYYLAISGLTGAVGAYCLGLRQGTKPAVGRLSGVCRACHTAWG</sequence>
<dbReference type="AlphaFoldDB" id="A0A081NA80"/>
<keyword evidence="7" id="KW-1185">Reference proteome</keyword>
<dbReference type="PANTHER" id="PTHR43528:SF1">
    <property type="entry name" value="ALPHA-KETOGLUTARATE PERMEASE"/>
    <property type="match status" value="1"/>
</dbReference>
<protein>
    <recommendedName>
        <fullName evidence="8">Major facilitator superfamily (MFS) profile domain-containing protein</fullName>
    </recommendedName>
</protein>
<feature type="transmembrane region" description="Helical" evidence="5">
    <location>
        <begin position="60"/>
        <end position="78"/>
    </location>
</feature>
<evidence type="ECO:0000313" key="7">
    <source>
        <dbReference type="Proteomes" id="UP000028006"/>
    </source>
</evidence>
<name>A0A081NA80_9GAMM</name>
<dbReference type="GO" id="GO:0005886">
    <property type="term" value="C:plasma membrane"/>
    <property type="evidence" value="ECO:0007669"/>
    <property type="project" value="UniProtKB-SubCell"/>
</dbReference>
<comment type="subcellular location">
    <subcellularLocation>
        <location evidence="1">Cell membrane</location>
        <topology evidence="1">Multi-pass membrane protein</topology>
    </subcellularLocation>
</comment>
<dbReference type="Proteomes" id="UP000028006">
    <property type="component" value="Unassembled WGS sequence"/>
</dbReference>
<dbReference type="eggNOG" id="COG0477">
    <property type="taxonomic scope" value="Bacteria"/>
</dbReference>
<dbReference type="EMBL" id="JOKG01000001">
    <property type="protein sequence ID" value="KEQ15353.1"/>
    <property type="molecule type" value="Genomic_DNA"/>
</dbReference>
<keyword evidence="5" id="KW-1133">Transmembrane helix</keyword>
<feature type="transmembrane region" description="Helical" evidence="5">
    <location>
        <begin position="6"/>
        <end position="23"/>
    </location>
</feature>